<evidence type="ECO:0000313" key="4">
    <source>
        <dbReference type="Proteomes" id="UP000026960"/>
    </source>
</evidence>
<organism evidence="3">
    <name type="scientific">Oryza barthii</name>
    <dbReference type="NCBI Taxonomy" id="65489"/>
    <lineage>
        <taxon>Eukaryota</taxon>
        <taxon>Viridiplantae</taxon>
        <taxon>Streptophyta</taxon>
        <taxon>Embryophyta</taxon>
        <taxon>Tracheophyta</taxon>
        <taxon>Spermatophyta</taxon>
        <taxon>Magnoliopsida</taxon>
        <taxon>Liliopsida</taxon>
        <taxon>Poales</taxon>
        <taxon>Poaceae</taxon>
        <taxon>BOP clade</taxon>
        <taxon>Oryzoideae</taxon>
        <taxon>Oryzeae</taxon>
        <taxon>Oryzinae</taxon>
        <taxon>Oryza</taxon>
    </lineage>
</organism>
<name>A0A0D3HDB9_9ORYZ</name>
<feature type="compositionally biased region" description="Basic and acidic residues" evidence="1">
    <location>
        <begin position="62"/>
        <end position="77"/>
    </location>
</feature>
<keyword evidence="4" id="KW-1185">Reference proteome</keyword>
<keyword evidence="2" id="KW-1133">Transmembrane helix</keyword>
<dbReference type="Gramene" id="OBART10G08970.1">
    <property type="protein sequence ID" value="OBART10G08970.1"/>
    <property type="gene ID" value="OBART10G08970"/>
</dbReference>
<feature type="region of interest" description="Disordered" evidence="1">
    <location>
        <begin position="1"/>
        <end position="90"/>
    </location>
</feature>
<dbReference type="PaxDb" id="65489-OBART10G08970.1"/>
<reference evidence="3" key="2">
    <citation type="submission" date="2015-03" db="UniProtKB">
        <authorList>
            <consortium name="EnsemblPlants"/>
        </authorList>
    </citation>
    <scope>IDENTIFICATION</scope>
</reference>
<evidence type="ECO:0000313" key="3">
    <source>
        <dbReference type="EnsemblPlants" id="OBART10G08970.1"/>
    </source>
</evidence>
<evidence type="ECO:0000256" key="2">
    <source>
        <dbReference type="SAM" id="Phobius"/>
    </source>
</evidence>
<feature type="transmembrane region" description="Helical" evidence="2">
    <location>
        <begin position="110"/>
        <end position="135"/>
    </location>
</feature>
<evidence type="ECO:0000256" key="1">
    <source>
        <dbReference type="SAM" id="MobiDB-lite"/>
    </source>
</evidence>
<accession>A0A0D3HDB9</accession>
<feature type="compositionally biased region" description="Low complexity" evidence="1">
    <location>
        <begin position="18"/>
        <end position="33"/>
    </location>
</feature>
<dbReference type="EnsemblPlants" id="OBART10G08970.1">
    <property type="protein sequence ID" value="OBART10G08970.1"/>
    <property type="gene ID" value="OBART10G08970"/>
</dbReference>
<dbReference type="AlphaFoldDB" id="A0A0D3HDB9"/>
<dbReference type="HOGENOM" id="CLU_1716018_0_0_1"/>
<reference evidence="3" key="1">
    <citation type="journal article" date="2009" name="Rice">
        <title>De Novo Next Generation Sequencing of Plant Genomes.</title>
        <authorList>
            <person name="Rounsley S."/>
            <person name="Marri P.R."/>
            <person name="Yu Y."/>
            <person name="He R."/>
            <person name="Sisneros N."/>
            <person name="Goicoechea J.L."/>
            <person name="Lee S.J."/>
            <person name="Angelova A."/>
            <person name="Kudrna D."/>
            <person name="Luo M."/>
            <person name="Affourtit J."/>
            <person name="Desany B."/>
            <person name="Knight J."/>
            <person name="Niazi F."/>
            <person name="Egholm M."/>
            <person name="Wing R.A."/>
        </authorList>
    </citation>
    <scope>NUCLEOTIDE SEQUENCE [LARGE SCALE GENOMIC DNA]</scope>
    <source>
        <strain evidence="3">cv. IRGC 105608</strain>
    </source>
</reference>
<keyword evidence="2" id="KW-0812">Transmembrane</keyword>
<proteinExistence type="predicted"/>
<protein>
    <submittedName>
        <fullName evidence="3">Uncharacterized protein</fullName>
    </submittedName>
</protein>
<keyword evidence="2" id="KW-0472">Membrane</keyword>
<sequence>MIASAKTSLLIPEHRASPRLLARSSSSPPGLSSSPPPGPSSPHPHRCDRSLRSRLLLPSPELCRKSAGDPSDSHSEPPPEQASAPHQVIKDFRGGEQDEAAQVPWLCADLIVMLVVLIGDAAPICFFAQMVFYIFTIVVPLPLLNPHQVRPCF</sequence>
<dbReference type="Proteomes" id="UP000026960">
    <property type="component" value="Chromosome 10"/>
</dbReference>